<dbReference type="Gene3D" id="3.40.50.720">
    <property type="entry name" value="NAD(P)-binding Rossmann-like Domain"/>
    <property type="match status" value="1"/>
</dbReference>
<dbReference type="Pfam" id="PF08240">
    <property type="entry name" value="ADH_N"/>
    <property type="match status" value="1"/>
</dbReference>
<dbReference type="InterPro" id="IPR013154">
    <property type="entry name" value="ADH-like_N"/>
</dbReference>
<dbReference type="Gene3D" id="3.90.180.10">
    <property type="entry name" value="Medium-chain alcohol dehydrogenases, catalytic domain"/>
    <property type="match status" value="1"/>
</dbReference>
<dbReference type="SUPFAM" id="SSF51735">
    <property type="entry name" value="NAD(P)-binding Rossmann-fold domains"/>
    <property type="match status" value="1"/>
</dbReference>
<evidence type="ECO:0000259" key="1">
    <source>
        <dbReference type="SMART" id="SM00829"/>
    </source>
</evidence>
<name>A0AAD7FES6_9AGAR</name>
<reference evidence="2" key="1">
    <citation type="submission" date="2023-03" db="EMBL/GenBank/DDBJ databases">
        <title>Massive genome expansion in bonnet fungi (Mycena s.s.) driven by repeated elements and novel gene families across ecological guilds.</title>
        <authorList>
            <consortium name="Lawrence Berkeley National Laboratory"/>
            <person name="Harder C.B."/>
            <person name="Miyauchi S."/>
            <person name="Viragh M."/>
            <person name="Kuo A."/>
            <person name="Thoen E."/>
            <person name="Andreopoulos B."/>
            <person name="Lu D."/>
            <person name="Skrede I."/>
            <person name="Drula E."/>
            <person name="Henrissat B."/>
            <person name="Morin E."/>
            <person name="Kohler A."/>
            <person name="Barry K."/>
            <person name="LaButti K."/>
            <person name="Morin E."/>
            <person name="Salamov A."/>
            <person name="Lipzen A."/>
            <person name="Mereny Z."/>
            <person name="Hegedus B."/>
            <person name="Baldrian P."/>
            <person name="Stursova M."/>
            <person name="Weitz H."/>
            <person name="Taylor A."/>
            <person name="Grigoriev I.V."/>
            <person name="Nagy L.G."/>
            <person name="Martin F."/>
            <person name="Kauserud H."/>
        </authorList>
    </citation>
    <scope>NUCLEOTIDE SEQUENCE</scope>
    <source>
        <strain evidence="2">9284</strain>
    </source>
</reference>
<organism evidence="2 3">
    <name type="scientific">Roridomyces roridus</name>
    <dbReference type="NCBI Taxonomy" id="1738132"/>
    <lineage>
        <taxon>Eukaryota</taxon>
        <taxon>Fungi</taxon>
        <taxon>Dikarya</taxon>
        <taxon>Basidiomycota</taxon>
        <taxon>Agaricomycotina</taxon>
        <taxon>Agaricomycetes</taxon>
        <taxon>Agaricomycetidae</taxon>
        <taxon>Agaricales</taxon>
        <taxon>Marasmiineae</taxon>
        <taxon>Mycenaceae</taxon>
        <taxon>Roridomyces</taxon>
    </lineage>
</organism>
<dbReference type="Proteomes" id="UP001221142">
    <property type="component" value="Unassembled WGS sequence"/>
</dbReference>
<keyword evidence="3" id="KW-1185">Reference proteome</keyword>
<dbReference type="EMBL" id="JARKIF010000018">
    <property type="protein sequence ID" value="KAJ7619692.1"/>
    <property type="molecule type" value="Genomic_DNA"/>
</dbReference>
<dbReference type="SMART" id="SM00829">
    <property type="entry name" value="PKS_ER"/>
    <property type="match status" value="1"/>
</dbReference>
<dbReference type="InterPro" id="IPR013149">
    <property type="entry name" value="ADH-like_C"/>
</dbReference>
<dbReference type="Pfam" id="PF00107">
    <property type="entry name" value="ADH_zinc_N"/>
    <property type="match status" value="1"/>
</dbReference>
<gene>
    <name evidence="2" type="ORF">FB45DRAFT_840135</name>
</gene>
<dbReference type="InterPro" id="IPR020843">
    <property type="entry name" value="ER"/>
</dbReference>
<dbReference type="PANTHER" id="PTHR45348">
    <property type="entry name" value="HYPOTHETICAL OXIDOREDUCTASE (EUROFUNG)"/>
    <property type="match status" value="1"/>
</dbReference>
<evidence type="ECO:0000313" key="3">
    <source>
        <dbReference type="Proteomes" id="UP001221142"/>
    </source>
</evidence>
<dbReference type="SUPFAM" id="SSF50129">
    <property type="entry name" value="GroES-like"/>
    <property type="match status" value="1"/>
</dbReference>
<comment type="caution">
    <text evidence="2">The sequence shown here is derived from an EMBL/GenBank/DDBJ whole genome shotgun (WGS) entry which is preliminary data.</text>
</comment>
<accession>A0AAD7FES6</accession>
<dbReference type="AlphaFoldDB" id="A0AAD7FES6"/>
<sequence>MKAVVTLGDGKCQIRDVPLPALEPGYLLVKVIVAAQNPTDWKMLLQNKQPGNIIGCDFAGVVANVGDCDSWSVGDRVAGCIHGGIGPNGAFAEYLSADSSLLFALPPQVSFEHGAQLGIACVTACQSLYQTLRLPPPFNPAATPEDILIWSGTSAMGQYLIQFAKLSGFRVISTASLNNIQFVKDLGADLVFDYADSLTCKRIVKATRNSLRYAVDCISEGTTRAQTSWSLGANGGTIATLLPYKCRLPRVDTEFVLAYSYLGKPVKFPFEFPANAEHYENGRSYCRLVSHLLAKDLLKPVPIRLYPDGLASVHQGLEDMQNGKIHAEKITYRITDTPD</sequence>
<feature type="domain" description="Enoyl reductase (ER)" evidence="1">
    <location>
        <begin position="8"/>
        <end position="332"/>
    </location>
</feature>
<dbReference type="InterPro" id="IPR047122">
    <property type="entry name" value="Trans-enoyl_RdTase-like"/>
</dbReference>
<dbReference type="GO" id="GO:0016651">
    <property type="term" value="F:oxidoreductase activity, acting on NAD(P)H"/>
    <property type="evidence" value="ECO:0007669"/>
    <property type="project" value="InterPro"/>
</dbReference>
<dbReference type="CDD" id="cd08249">
    <property type="entry name" value="enoyl_reductase_like"/>
    <property type="match status" value="1"/>
</dbReference>
<protein>
    <submittedName>
        <fullName evidence="2">Chaperonin 10-like protein</fullName>
    </submittedName>
</protein>
<proteinExistence type="predicted"/>
<dbReference type="PANTHER" id="PTHR45348:SF2">
    <property type="entry name" value="ZINC-TYPE ALCOHOL DEHYDROGENASE-LIKE PROTEIN C2E1P3.01"/>
    <property type="match status" value="1"/>
</dbReference>
<dbReference type="InterPro" id="IPR011032">
    <property type="entry name" value="GroES-like_sf"/>
</dbReference>
<dbReference type="InterPro" id="IPR036291">
    <property type="entry name" value="NAD(P)-bd_dom_sf"/>
</dbReference>
<evidence type="ECO:0000313" key="2">
    <source>
        <dbReference type="EMBL" id="KAJ7619692.1"/>
    </source>
</evidence>